<evidence type="ECO:0000256" key="1">
    <source>
        <dbReference type="ARBA" id="ARBA00005586"/>
    </source>
</evidence>
<dbReference type="eggNOG" id="KOG3667">
    <property type="taxonomic scope" value="Eukaryota"/>
</dbReference>
<dbReference type="RefSeq" id="XP_002110184.1">
    <property type="nucleotide sequence ID" value="XM_002110148.1"/>
</dbReference>
<organism evidence="5 6">
    <name type="scientific">Trichoplax adhaerens</name>
    <name type="common">Trichoplax reptans</name>
    <dbReference type="NCBI Taxonomy" id="10228"/>
    <lineage>
        <taxon>Eukaryota</taxon>
        <taxon>Metazoa</taxon>
        <taxon>Placozoa</taxon>
        <taxon>Uniplacotomia</taxon>
        <taxon>Trichoplacea</taxon>
        <taxon>Trichoplacidae</taxon>
        <taxon>Trichoplax</taxon>
    </lineage>
</organism>
<dbReference type="PhylomeDB" id="B3RMD9"/>
<dbReference type="InterPro" id="IPR008967">
    <property type="entry name" value="p53-like_TF_DNA-bd_sf"/>
</dbReference>
<dbReference type="CTD" id="6751399"/>
<keyword evidence="6" id="KW-1185">Reference proteome</keyword>
<keyword evidence="2 3" id="KW-0727">SH2 domain</keyword>
<evidence type="ECO:0000256" key="2">
    <source>
        <dbReference type="ARBA" id="ARBA00022999"/>
    </source>
</evidence>
<dbReference type="GO" id="GO:0005634">
    <property type="term" value="C:nucleus"/>
    <property type="evidence" value="ECO:0000318"/>
    <property type="project" value="GO_Central"/>
</dbReference>
<protein>
    <recommendedName>
        <fullName evidence="4">SH2 domain-containing protein</fullName>
    </recommendedName>
</protein>
<name>B3RMD9_TRIAD</name>
<evidence type="ECO:0000259" key="4">
    <source>
        <dbReference type="PROSITE" id="PS50001"/>
    </source>
</evidence>
<dbReference type="InterPro" id="IPR048988">
    <property type="entry name" value="STAT_linker"/>
</dbReference>
<dbReference type="InterPro" id="IPR036860">
    <property type="entry name" value="SH2_dom_sf"/>
</dbReference>
<evidence type="ECO:0000313" key="5">
    <source>
        <dbReference type="EMBL" id="EDV28350.1"/>
    </source>
</evidence>
<dbReference type="Proteomes" id="UP000009022">
    <property type="component" value="Unassembled WGS sequence"/>
</dbReference>
<reference evidence="5 6" key="1">
    <citation type="journal article" date="2008" name="Nature">
        <title>The Trichoplax genome and the nature of placozoans.</title>
        <authorList>
            <person name="Srivastava M."/>
            <person name="Begovic E."/>
            <person name="Chapman J."/>
            <person name="Putnam N.H."/>
            <person name="Hellsten U."/>
            <person name="Kawashima T."/>
            <person name="Kuo A."/>
            <person name="Mitros T."/>
            <person name="Salamov A."/>
            <person name="Carpenter M.L."/>
            <person name="Signorovitch A.Y."/>
            <person name="Moreno M.A."/>
            <person name="Kamm K."/>
            <person name="Grimwood J."/>
            <person name="Schmutz J."/>
            <person name="Shapiro H."/>
            <person name="Grigoriev I.V."/>
            <person name="Buss L.W."/>
            <person name="Schierwater B."/>
            <person name="Dellaporta S.L."/>
            <person name="Rokhsar D.S."/>
        </authorList>
    </citation>
    <scope>NUCLEOTIDE SEQUENCE [LARGE SCALE GENOMIC DNA]</scope>
    <source>
        <strain evidence="5 6">Grell-BS-1999</strain>
    </source>
</reference>
<dbReference type="HOGENOM" id="CLU_396563_0_0_1"/>
<comment type="similarity">
    <text evidence="1">Belongs to the transcription factor STAT family.</text>
</comment>
<dbReference type="OrthoDB" id="19300at2759"/>
<dbReference type="STRING" id="10228.B3RMD9"/>
<dbReference type="GO" id="GO:0000978">
    <property type="term" value="F:RNA polymerase II cis-regulatory region sequence-specific DNA binding"/>
    <property type="evidence" value="ECO:0000318"/>
    <property type="project" value="GO_Central"/>
</dbReference>
<accession>B3RMD9</accession>
<feature type="domain" description="SH2" evidence="4">
    <location>
        <begin position="533"/>
        <end position="598"/>
    </location>
</feature>
<dbReference type="Pfam" id="PF21354">
    <property type="entry name" value="STAT_linker"/>
    <property type="match status" value="1"/>
</dbReference>
<evidence type="ECO:0000256" key="3">
    <source>
        <dbReference type="PROSITE-ProRule" id="PRU00191"/>
    </source>
</evidence>
<dbReference type="Gene3D" id="1.10.238.10">
    <property type="entry name" value="EF-hand"/>
    <property type="match status" value="1"/>
</dbReference>
<dbReference type="GO" id="GO:0007259">
    <property type="term" value="P:cell surface receptor signaling pathway via JAK-STAT"/>
    <property type="evidence" value="ECO:0000318"/>
    <property type="project" value="GO_Central"/>
</dbReference>
<dbReference type="GO" id="GO:0042127">
    <property type="term" value="P:regulation of cell population proliferation"/>
    <property type="evidence" value="ECO:0000318"/>
    <property type="project" value="GO_Central"/>
</dbReference>
<evidence type="ECO:0000313" key="6">
    <source>
        <dbReference type="Proteomes" id="UP000009022"/>
    </source>
</evidence>
<dbReference type="GO" id="GO:0005737">
    <property type="term" value="C:cytoplasm"/>
    <property type="evidence" value="ECO:0000318"/>
    <property type="project" value="GO_Central"/>
</dbReference>
<dbReference type="SUPFAM" id="SSF49417">
    <property type="entry name" value="p53-like transcription factors"/>
    <property type="match status" value="1"/>
</dbReference>
<dbReference type="InParanoid" id="B3RMD9"/>
<gene>
    <name evidence="5" type="ORF">TRIADDRAFT_53914</name>
</gene>
<dbReference type="GO" id="GO:0006952">
    <property type="term" value="P:defense response"/>
    <property type="evidence" value="ECO:0000318"/>
    <property type="project" value="GO_Central"/>
</dbReference>
<dbReference type="Gene3D" id="3.30.505.10">
    <property type="entry name" value="SH2 domain"/>
    <property type="match status" value="1"/>
</dbReference>
<sequence>MASWIDHFPQLYHVLCNIRPFFNQIFQDNEMLTLPCSDQILKWDKSFSYKYEDEFSDASQETKIGDNKAFFCDIAFHLIHNQFNLLKEKQCPNVIVHNQYITEMINRFRVTCSVCAIEYLKPLANLFSNSSSMNELHKNYKTPNYAILINRSKSELNLFQFPITAYKDVAIPSENNYQIAHVHIDGLCSHFALSMLIMYILSMELQWRTLSVSLLTEDDIASPDDIDPPPYDDIIYSKYGQETAADLQQGKNKSNKDEVSKRKSKIRDIEKFIRYYLDDALNYLDKAQNVVLDMIAKLKYEGRERSLNSNSSDEELQTKLYYISNRIDQLFHLQDKLGIFIRDEKRKLSESYKDISEEPSQLLNQLKKSEETLFNLQLSLLERGKSKLEIDGLGLIPDFSDFVCRESSTDDRFFFNWKMPKIAVVILDKNIHTTDKEMHQVDFPQRAKWCQIKNMLNRFCFCRLKQNLTDQNLRYIYKRMTGADIENPAHPISWNQYYKEKLRDIQQSITFGGWFFTCIELLNEPKHNLLKWWKNGLMIGFISKIAADELLQYYPPGTFIIRFSEQKLGRISISYVNENRKVCRIYPMKCHIEVELKHSLTDTDIHGIVQKERRIITWIDWILKSGKSKLKYFYPVLQTIDILKDTLNPGKTSHEVEIRYINYGIYTISDSNAVATRKNDRKCPRNAILWKKYEL</sequence>
<proteinExistence type="inferred from homology"/>
<dbReference type="InterPro" id="IPR000980">
    <property type="entry name" value="SH2"/>
</dbReference>
<dbReference type="AlphaFoldDB" id="B3RMD9"/>
<dbReference type="KEGG" id="tad:TRIADDRAFT_53914"/>
<dbReference type="GO" id="GO:0006357">
    <property type="term" value="P:regulation of transcription by RNA polymerase II"/>
    <property type="evidence" value="ECO:0000318"/>
    <property type="project" value="GO_Central"/>
</dbReference>
<dbReference type="Pfam" id="PF00017">
    <property type="entry name" value="SH2"/>
    <property type="match status" value="1"/>
</dbReference>
<dbReference type="SUPFAM" id="SSF55550">
    <property type="entry name" value="SH2 domain"/>
    <property type="match status" value="1"/>
</dbReference>
<dbReference type="InterPro" id="IPR001217">
    <property type="entry name" value="STAT"/>
</dbReference>
<dbReference type="EMBL" id="DS985242">
    <property type="protein sequence ID" value="EDV28350.1"/>
    <property type="molecule type" value="Genomic_DNA"/>
</dbReference>
<dbReference type="GeneID" id="6751399"/>
<dbReference type="PANTHER" id="PTHR11801">
    <property type="entry name" value="SIGNAL TRANSDUCER AND ACTIVATOR OF TRANSCRIPTION"/>
    <property type="match status" value="1"/>
</dbReference>
<dbReference type="GO" id="GO:0000981">
    <property type="term" value="F:DNA-binding transcription factor activity, RNA polymerase II-specific"/>
    <property type="evidence" value="ECO:0000318"/>
    <property type="project" value="GO_Central"/>
</dbReference>
<dbReference type="PROSITE" id="PS50001">
    <property type="entry name" value="SH2"/>
    <property type="match status" value="1"/>
</dbReference>